<dbReference type="Proteomes" id="UP000563898">
    <property type="component" value="Unassembled WGS sequence"/>
</dbReference>
<comment type="caution">
    <text evidence="1">The sequence shown here is derived from an EMBL/GenBank/DDBJ whole genome shotgun (WGS) entry which is preliminary data.</text>
</comment>
<protein>
    <submittedName>
        <fullName evidence="1">Uncharacterized protein</fullName>
    </submittedName>
</protein>
<gene>
    <name evidence="1" type="ORF">HGA05_00015</name>
</gene>
<dbReference type="RefSeq" id="WP_133092138.1">
    <property type="nucleotide sequence ID" value="NZ_CP072203.1"/>
</dbReference>
<evidence type="ECO:0000313" key="2">
    <source>
        <dbReference type="Proteomes" id="UP000563898"/>
    </source>
</evidence>
<proteinExistence type="predicted"/>
<organism evidence="1 2">
    <name type="scientific">Gordonia polyisoprenivorans</name>
    <dbReference type="NCBI Taxonomy" id="84595"/>
    <lineage>
        <taxon>Bacteria</taxon>
        <taxon>Bacillati</taxon>
        <taxon>Actinomycetota</taxon>
        <taxon>Actinomycetes</taxon>
        <taxon>Mycobacteriales</taxon>
        <taxon>Gordoniaceae</taxon>
        <taxon>Gordonia</taxon>
    </lineage>
</organism>
<reference evidence="1 2" key="1">
    <citation type="submission" date="2020-04" db="EMBL/GenBank/DDBJ databases">
        <title>MicrobeNet Type strains.</title>
        <authorList>
            <person name="Nicholson A.C."/>
        </authorList>
    </citation>
    <scope>NUCLEOTIDE SEQUENCE [LARGE SCALE GENOMIC DNA]</scope>
    <source>
        <strain evidence="1 2">ATCC BAA-14</strain>
    </source>
</reference>
<evidence type="ECO:0000313" key="1">
    <source>
        <dbReference type="EMBL" id="NKX99963.1"/>
    </source>
</evidence>
<dbReference type="AlphaFoldDB" id="A0A846WEF1"/>
<dbReference type="EMBL" id="JAAXPC010000001">
    <property type="protein sequence ID" value="NKX99963.1"/>
    <property type="molecule type" value="Genomic_DNA"/>
</dbReference>
<accession>A0A846WEF1</accession>
<sequence>MTARADLPPITRKLNADLIATQRRNSVDAETATALRSLSAIVLCAVAELENDLIITAAASHTQPGTSRHD</sequence>
<name>A0A846WEF1_9ACTN</name>